<dbReference type="Proteomes" id="UP000192674">
    <property type="component" value="Unassembled WGS sequence"/>
</dbReference>
<organism evidence="1 2">
    <name type="scientific">Kibdelosporangium aridum</name>
    <dbReference type="NCBI Taxonomy" id="2030"/>
    <lineage>
        <taxon>Bacteria</taxon>
        <taxon>Bacillati</taxon>
        <taxon>Actinomycetota</taxon>
        <taxon>Actinomycetes</taxon>
        <taxon>Pseudonocardiales</taxon>
        <taxon>Pseudonocardiaceae</taxon>
        <taxon>Kibdelosporangium</taxon>
    </lineage>
</organism>
<dbReference type="InterPro" id="IPR013783">
    <property type="entry name" value="Ig-like_fold"/>
</dbReference>
<dbReference type="Gene3D" id="2.60.40.10">
    <property type="entry name" value="Immunoglobulins"/>
    <property type="match status" value="1"/>
</dbReference>
<reference evidence="1 2" key="1">
    <citation type="submission" date="2017-04" db="EMBL/GenBank/DDBJ databases">
        <authorList>
            <person name="Afonso C.L."/>
            <person name="Miller P.J."/>
            <person name="Scott M.A."/>
            <person name="Spackman E."/>
            <person name="Goraichik I."/>
            <person name="Dimitrov K.M."/>
            <person name="Suarez D.L."/>
            <person name="Swayne D.E."/>
        </authorList>
    </citation>
    <scope>NUCLEOTIDE SEQUENCE [LARGE SCALE GENOMIC DNA]</scope>
    <source>
        <strain evidence="1 2">DSM 43828</strain>
    </source>
</reference>
<dbReference type="AlphaFoldDB" id="A0A1W2BEG9"/>
<evidence type="ECO:0008006" key="3">
    <source>
        <dbReference type="Google" id="ProtNLM"/>
    </source>
</evidence>
<evidence type="ECO:0000313" key="2">
    <source>
        <dbReference type="Proteomes" id="UP000192674"/>
    </source>
</evidence>
<dbReference type="SUPFAM" id="SSF81296">
    <property type="entry name" value="E set domains"/>
    <property type="match status" value="1"/>
</dbReference>
<keyword evidence="2" id="KW-1185">Reference proteome</keyword>
<proteinExistence type="predicted"/>
<dbReference type="EMBL" id="FWXV01000001">
    <property type="protein sequence ID" value="SMC71150.1"/>
    <property type="molecule type" value="Genomic_DNA"/>
</dbReference>
<protein>
    <recommendedName>
        <fullName evidence="3">Isoamylase</fullName>
    </recommendedName>
</protein>
<gene>
    <name evidence="1" type="ORF">SAMN05661093_01622</name>
</gene>
<sequence length="126" mass="13732">MGEYALAGKGPSVSIRVTRSGKPGVCFAEAVIRKRRQKNGMVTVTWVLPADVHDGPVSVVGCFNNWTPGMHVLGKRSNGTRSVSWTAEPGTQTKFRYLGHGGRWFNDPDVLRFGDDSVVVADLSRD</sequence>
<dbReference type="InterPro" id="IPR014756">
    <property type="entry name" value="Ig_E-set"/>
</dbReference>
<evidence type="ECO:0000313" key="1">
    <source>
        <dbReference type="EMBL" id="SMC71150.1"/>
    </source>
</evidence>
<accession>A0A1W2BEG9</accession>
<name>A0A1W2BEG9_KIBAR</name>
<dbReference type="GO" id="GO:0005975">
    <property type="term" value="P:carbohydrate metabolic process"/>
    <property type="evidence" value="ECO:0007669"/>
    <property type="project" value="UniProtKB-ARBA"/>
</dbReference>